<proteinExistence type="predicted"/>
<protein>
    <submittedName>
        <fullName evidence="2">Uncharacterized protein</fullName>
    </submittedName>
</protein>
<evidence type="ECO:0000313" key="3">
    <source>
        <dbReference type="Proteomes" id="UP000186922"/>
    </source>
</evidence>
<feature type="compositionally biased region" description="Low complexity" evidence="1">
    <location>
        <begin position="14"/>
        <end position="26"/>
    </location>
</feature>
<accession>A0A1D1VRP1</accession>
<gene>
    <name evidence="2" type="primary">RvY_14547-1</name>
    <name evidence="2" type="synonym">RvY_14547.1</name>
    <name evidence="2" type="ORF">RvY_14547</name>
</gene>
<comment type="caution">
    <text evidence="2">The sequence shown here is derived from an EMBL/GenBank/DDBJ whole genome shotgun (WGS) entry which is preliminary data.</text>
</comment>
<keyword evidence="3" id="KW-1185">Reference proteome</keyword>
<feature type="region of interest" description="Disordered" evidence="1">
    <location>
        <begin position="1"/>
        <end position="128"/>
    </location>
</feature>
<evidence type="ECO:0000256" key="1">
    <source>
        <dbReference type="SAM" id="MobiDB-lite"/>
    </source>
</evidence>
<sequence>MVTGKTAAEEWDDSSSVVSSTDTNVSLPRVHHRFERRVNQHVEGHSPSTSAPEYRPSAQKANQTDKVVRDARMRVEHQHEDQRRAEDRAVKEARVMNDRRKENEAKAARRLNEDRVRQDQRNRENELAAASYRAEKSLYCRDFQQRFYRR</sequence>
<dbReference type="Proteomes" id="UP000186922">
    <property type="component" value="Unassembled WGS sequence"/>
</dbReference>
<name>A0A1D1VRP1_RAMVA</name>
<organism evidence="2 3">
    <name type="scientific">Ramazzottius varieornatus</name>
    <name type="common">Water bear</name>
    <name type="synonym">Tardigrade</name>
    <dbReference type="NCBI Taxonomy" id="947166"/>
    <lineage>
        <taxon>Eukaryota</taxon>
        <taxon>Metazoa</taxon>
        <taxon>Ecdysozoa</taxon>
        <taxon>Tardigrada</taxon>
        <taxon>Eutardigrada</taxon>
        <taxon>Parachela</taxon>
        <taxon>Hypsibioidea</taxon>
        <taxon>Ramazzottiidae</taxon>
        <taxon>Ramazzottius</taxon>
    </lineage>
</organism>
<reference evidence="2 3" key="1">
    <citation type="journal article" date="2016" name="Nat. Commun.">
        <title>Extremotolerant tardigrade genome and improved radiotolerance of human cultured cells by tardigrade-unique protein.</title>
        <authorList>
            <person name="Hashimoto T."/>
            <person name="Horikawa D.D."/>
            <person name="Saito Y."/>
            <person name="Kuwahara H."/>
            <person name="Kozuka-Hata H."/>
            <person name="Shin-I T."/>
            <person name="Minakuchi Y."/>
            <person name="Ohishi K."/>
            <person name="Motoyama A."/>
            <person name="Aizu T."/>
            <person name="Enomoto A."/>
            <person name="Kondo K."/>
            <person name="Tanaka S."/>
            <person name="Hara Y."/>
            <person name="Koshikawa S."/>
            <person name="Sagara H."/>
            <person name="Miura T."/>
            <person name="Yokobori S."/>
            <person name="Miyagawa K."/>
            <person name="Suzuki Y."/>
            <person name="Kubo T."/>
            <person name="Oyama M."/>
            <person name="Kohara Y."/>
            <person name="Fujiyama A."/>
            <person name="Arakawa K."/>
            <person name="Katayama T."/>
            <person name="Toyoda A."/>
            <person name="Kunieda T."/>
        </authorList>
    </citation>
    <scope>NUCLEOTIDE SEQUENCE [LARGE SCALE GENOMIC DNA]</scope>
    <source>
        <strain evidence="2 3">YOKOZUNA-1</strain>
    </source>
</reference>
<evidence type="ECO:0000313" key="2">
    <source>
        <dbReference type="EMBL" id="GAV04237.1"/>
    </source>
</evidence>
<dbReference type="AlphaFoldDB" id="A0A1D1VRP1"/>
<dbReference type="EMBL" id="BDGG01000010">
    <property type="protein sequence ID" value="GAV04237.1"/>
    <property type="molecule type" value="Genomic_DNA"/>
</dbReference>
<feature type="compositionally biased region" description="Basic and acidic residues" evidence="1">
    <location>
        <begin position="66"/>
        <end position="126"/>
    </location>
</feature>